<gene>
    <name evidence="1" type="ORF">PACLA_8A030377</name>
</gene>
<name>A0A6S7GR31_PARCT</name>
<dbReference type="AlphaFoldDB" id="A0A6S7GR31"/>
<dbReference type="EMBL" id="CACRXK020002416">
    <property type="protein sequence ID" value="CAB3994203.1"/>
    <property type="molecule type" value="Genomic_DNA"/>
</dbReference>
<sequence>MAESKTVTVVPLNGSNYGTWKVQCRMALVKDGLWSIVSGTETAPASTEAEKYAKFVSRRDKALAIIVLSVHPSLLYLLGDPEDPVAVWKKLSDQFQKKSWANKLSLRRRLNNLRLKEGNSMSSHIKAMTEVFNDLAVIGAPMEDEDKVVTLLDRSP</sequence>
<reference evidence="1" key="1">
    <citation type="submission" date="2020-04" db="EMBL/GenBank/DDBJ databases">
        <authorList>
            <person name="Alioto T."/>
            <person name="Alioto T."/>
            <person name="Gomez Garrido J."/>
        </authorList>
    </citation>
    <scope>NUCLEOTIDE SEQUENCE</scope>
    <source>
        <strain evidence="1">A484AB</strain>
    </source>
</reference>
<dbReference type="Proteomes" id="UP001152795">
    <property type="component" value="Unassembled WGS sequence"/>
</dbReference>
<dbReference type="Pfam" id="PF14223">
    <property type="entry name" value="Retrotran_gag_2"/>
    <property type="match status" value="1"/>
</dbReference>
<evidence type="ECO:0000313" key="1">
    <source>
        <dbReference type="EMBL" id="CAB3994203.1"/>
    </source>
</evidence>
<accession>A0A6S7GR31</accession>
<protein>
    <submittedName>
        <fullName evidence="1">Uncharacterized protein</fullName>
    </submittedName>
</protein>
<proteinExistence type="predicted"/>
<organism evidence="1 2">
    <name type="scientific">Paramuricea clavata</name>
    <name type="common">Red gorgonian</name>
    <name type="synonym">Violescent sea-whip</name>
    <dbReference type="NCBI Taxonomy" id="317549"/>
    <lineage>
        <taxon>Eukaryota</taxon>
        <taxon>Metazoa</taxon>
        <taxon>Cnidaria</taxon>
        <taxon>Anthozoa</taxon>
        <taxon>Octocorallia</taxon>
        <taxon>Malacalcyonacea</taxon>
        <taxon>Plexauridae</taxon>
        <taxon>Paramuricea</taxon>
    </lineage>
</organism>
<dbReference type="PANTHER" id="PTHR47481">
    <property type="match status" value="1"/>
</dbReference>
<comment type="caution">
    <text evidence="1">The sequence shown here is derived from an EMBL/GenBank/DDBJ whole genome shotgun (WGS) entry which is preliminary data.</text>
</comment>
<dbReference type="PANTHER" id="PTHR47481:SF7">
    <property type="entry name" value="CCHC-TYPE DOMAIN-CONTAINING PROTEIN"/>
    <property type="match status" value="1"/>
</dbReference>
<evidence type="ECO:0000313" key="2">
    <source>
        <dbReference type="Proteomes" id="UP001152795"/>
    </source>
</evidence>
<dbReference type="OrthoDB" id="413361at2759"/>
<keyword evidence="2" id="KW-1185">Reference proteome</keyword>